<reference evidence="3 4" key="1">
    <citation type="submission" date="2020-05" db="EMBL/GenBank/DDBJ databases">
        <title>Nakamurella sp. DB0629 isolated from air conditioner.</title>
        <authorList>
            <person name="Kim D.H."/>
            <person name="Kim D.-U."/>
        </authorList>
    </citation>
    <scope>NUCLEOTIDE SEQUENCE [LARGE SCALE GENOMIC DNA]</scope>
    <source>
        <strain evidence="3 4">DB0629</strain>
    </source>
</reference>
<dbReference type="Proteomes" id="UP000562984">
    <property type="component" value="Unassembled WGS sequence"/>
</dbReference>
<comment type="caution">
    <text evidence="3">The sequence shown here is derived from an EMBL/GenBank/DDBJ whole genome shotgun (WGS) entry which is preliminary data.</text>
</comment>
<dbReference type="Gene3D" id="3.40.630.30">
    <property type="match status" value="1"/>
</dbReference>
<organism evidence="3 4">
    <name type="scientific">Nakamurella aerolata</name>
    <dbReference type="NCBI Taxonomy" id="1656892"/>
    <lineage>
        <taxon>Bacteria</taxon>
        <taxon>Bacillati</taxon>
        <taxon>Actinomycetota</taxon>
        <taxon>Actinomycetes</taxon>
        <taxon>Nakamurellales</taxon>
        <taxon>Nakamurellaceae</taxon>
        <taxon>Nakamurella</taxon>
    </lineage>
</organism>
<protein>
    <submittedName>
        <fullName evidence="3">GNAT family N-acetyltransferase</fullName>
    </submittedName>
</protein>
<dbReference type="SUPFAM" id="SSF55729">
    <property type="entry name" value="Acyl-CoA N-acyltransferases (Nat)"/>
    <property type="match status" value="1"/>
</dbReference>
<dbReference type="PROSITE" id="PS51186">
    <property type="entry name" value="GNAT"/>
    <property type="match status" value="1"/>
</dbReference>
<dbReference type="Pfam" id="PF13508">
    <property type="entry name" value="Acetyltransf_7"/>
    <property type="match status" value="1"/>
</dbReference>
<evidence type="ECO:0000313" key="3">
    <source>
        <dbReference type="EMBL" id="NNG36069.1"/>
    </source>
</evidence>
<dbReference type="AlphaFoldDB" id="A0A849A686"/>
<keyword evidence="3" id="KW-0808">Transferase</keyword>
<dbReference type="InterPro" id="IPR000182">
    <property type="entry name" value="GNAT_dom"/>
</dbReference>
<evidence type="ECO:0000259" key="2">
    <source>
        <dbReference type="PROSITE" id="PS51186"/>
    </source>
</evidence>
<dbReference type="GO" id="GO:0016747">
    <property type="term" value="F:acyltransferase activity, transferring groups other than amino-acyl groups"/>
    <property type="evidence" value="ECO:0007669"/>
    <property type="project" value="InterPro"/>
</dbReference>
<keyword evidence="4" id="KW-1185">Reference proteome</keyword>
<proteinExistence type="predicted"/>
<feature type="compositionally biased region" description="Basic and acidic residues" evidence="1">
    <location>
        <begin position="1"/>
        <end position="24"/>
    </location>
</feature>
<accession>A0A849A686</accession>
<gene>
    <name evidence="3" type="ORF">HKD39_10150</name>
</gene>
<dbReference type="InterPro" id="IPR016181">
    <property type="entry name" value="Acyl_CoA_acyltransferase"/>
</dbReference>
<evidence type="ECO:0000256" key="1">
    <source>
        <dbReference type="SAM" id="MobiDB-lite"/>
    </source>
</evidence>
<dbReference type="EMBL" id="JABEND010000005">
    <property type="protein sequence ID" value="NNG36069.1"/>
    <property type="molecule type" value="Genomic_DNA"/>
</dbReference>
<evidence type="ECO:0000313" key="4">
    <source>
        <dbReference type="Proteomes" id="UP000562984"/>
    </source>
</evidence>
<sequence length="222" mass="24627">MVVEHTDSAAPADRRGTAGGDRPHPAVPTQGRRADPSGTAGPPVLRALSGYEFEAICDDLLDIYVAAMRYPIGTGTGRRRLWIDHSRRPGFSCVVAFEPPRVPVAFGYGYTGSAGQWWHEEVRRGLTATQADSWLTGAERYAELTELHVRPDRQGAGLGERVLRDFLAGRTEPLVLLSTPEAENRAWRLYRRLGFRDVLRHYHFTGDPRPFGVLGRTLPLAP</sequence>
<name>A0A849A686_9ACTN</name>
<feature type="domain" description="N-acetyltransferase" evidence="2">
    <location>
        <begin position="43"/>
        <end position="219"/>
    </location>
</feature>
<feature type="region of interest" description="Disordered" evidence="1">
    <location>
        <begin position="1"/>
        <end position="41"/>
    </location>
</feature>